<sequence>MTERLTQPPAPKTLVVGLGKTGLSCARYLHAQGVPTAVTDSRAQPPGLDALRESLPELAVFVGGFEREVFEAAEQLVVSPGVALAEPLIAAAIARGVEVVGDIELFARAARAPICAITGSNGKSTVTSLVGLMARLAGRRAAAGGNLGEPALELLDARAELYVLELSSFQLETTHSLGAEVAVVLNLSPDHMDRYPDLAGYAAAKARIYRGARVAVVNRDDPEVMAMVAAEPARALIGFTLGEPGADDYGVRRHRGEDWICRGDTPLLECARLALAGRHNLANALAALALAEACGLPREACCKALTNFPGLAHRCELVRERDGVRWYDDSKGTNPGATVAALDGLVGAGDPARVVLIAGGDGKGADFTPLRPAVARAARAAVLLGRDAPLIETVLAGVVPVCHAADMAEAVRLAAELAQPGDRVLLSPACASFDMFEGYAHRGRVFAAAVRGLSQ</sequence>
<keyword evidence="7 8" id="KW-0573">Peptidoglycan synthesis</keyword>
<dbReference type="GO" id="GO:0008360">
    <property type="term" value="P:regulation of cell shape"/>
    <property type="evidence" value="ECO:0007669"/>
    <property type="project" value="UniProtKB-KW"/>
</dbReference>
<keyword evidence="7 8" id="KW-0131">Cell cycle</keyword>
<dbReference type="UniPathway" id="UPA00219"/>
<keyword evidence="3 7" id="KW-0963">Cytoplasm</keyword>
<dbReference type="GO" id="GO:0051301">
    <property type="term" value="P:cell division"/>
    <property type="evidence" value="ECO:0007669"/>
    <property type="project" value="UniProtKB-KW"/>
</dbReference>
<evidence type="ECO:0000256" key="1">
    <source>
        <dbReference type="ARBA" id="ARBA00004496"/>
    </source>
</evidence>
<dbReference type="Gene3D" id="3.90.190.20">
    <property type="entry name" value="Mur ligase, C-terminal domain"/>
    <property type="match status" value="1"/>
</dbReference>
<evidence type="ECO:0000313" key="11">
    <source>
        <dbReference type="EMBL" id="TCW38202.1"/>
    </source>
</evidence>
<evidence type="ECO:0000256" key="4">
    <source>
        <dbReference type="ARBA" id="ARBA00022598"/>
    </source>
</evidence>
<keyword evidence="7 8" id="KW-0961">Cell wall biogenesis/degradation</keyword>
<evidence type="ECO:0000256" key="7">
    <source>
        <dbReference type="HAMAP-Rule" id="MF_00639"/>
    </source>
</evidence>
<keyword evidence="5 7" id="KW-0547">Nucleotide-binding</keyword>
<dbReference type="PANTHER" id="PTHR43692">
    <property type="entry name" value="UDP-N-ACETYLMURAMOYLALANINE--D-GLUTAMATE LIGASE"/>
    <property type="match status" value="1"/>
</dbReference>
<comment type="caution">
    <text evidence="11">The sequence shown here is derived from an EMBL/GenBank/DDBJ whole genome shotgun (WGS) entry which is preliminary data.</text>
</comment>
<evidence type="ECO:0000259" key="9">
    <source>
        <dbReference type="Pfam" id="PF02875"/>
    </source>
</evidence>
<evidence type="ECO:0000256" key="5">
    <source>
        <dbReference type="ARBA" id="ARBA00022741"/>
    </source>
</evidence>
<dbReference type="Gene3D" id="3.40.50.720">
    <property type="entry name" value="NAD(P)-binding Rossmann-like Domain"/>
    <property type="match status" value="1"/>
</dbReference>
<dbReference type="HAMAP" id="MF_00639">
    <property type="entry name" value="MurD"/>
    <property type="match status" value="1"/>
</dbReference>
<dbReference type="EC" id="6.3.2.9" evidence="7 8"/>
<dbReference type="Proteomes" id="UP000295247">
    <property type="component" value="Unassembled WGS sequence"/>
</dbReference>
<protein>
    <recommendedName>
        <fullName evidence="7 8">UDP-N-acetylmuramoylalanine--D-glutamate ligase</fullName>
        <ecNumber evidence="7 8">6.3.2.9</ecNumber>
    </recommendedName>
    <alternativeName>
        <fullName evidence="7">D-glutamic acid-adding enzyme</fullName>
    </alternativeName>
    <alternativeName>
        <fullName evidence="7">UDP-N-acetylmuramoyl-L-alanyl-D-glutamate synthetase</fullName>
    </alternativeName>
</protein>
<dbReference type="GO" id="GO:0005524">
    <property type="term" value="F:ATP binding"/>
    <property type="evidence" value="ECO:0007669"/>
    <property type="project" value="UniProtKB-UniRule"/>
</dbReference>
<evidence type="ECO:0000256" key="6">
    <source>
        <dbReference type="ARBA" id="ARBA00022840"/>
    </source>
</evidence>
<dbReference type="GO" id="GO:0008764">
    <property type="term" value="F:UDP-N-acetylmuramoylalanine-D-glutamate ligase activity"/>
    <property type="evidence" value="ECO:0007669"/>
    <property type="project" value="UniProtKB-UniRule"/>
</dbReference>
<comment type="similarity">
    <text evidence="7">Belongs to the MurCDEF family.</text>
</comment>
<keyword evidence="4 7" id="KW-0436">Ligase</keyword>
<feature type="domain" description="Mur ligase central" evidence="10">
    <location>
        <begin position="117"/>
        <end position="291"/>
    </location>
</feature>
<dbReference type="SUPFAM" id="SSF53623">
    <property type="entry name" value="MurD-like peptide ligases, catalytic domain"/>
    <property type="match status" value="1"/>
</dbReference>
<evidence type="ECO:0000313" key="12">
    <source>
        <dbReference type="Proteomes" id="UP000295247"/>
    </source>
</evidence>
<keyword evidence="7 8" id="KW-0133">Cell shape</keyword>
<organism evidence="11 12">
    <name type="scientific">Marichromatium gracile</name>
    <name type="common">Chromatium gracile</name>
    <dbReference type="NCBI Taxonomy" id="1048"/>
    <lineage>
        <taxon>Bacteria</taxon>
        <taxon>Pseudomonadati</taxon>
        <taxon>Pseudomonadota</taxon>
        <taxon>Gammaproteobacteria</taxon>
        <taxon>Chromatiales</taxon>
        <taxon>Chromatiaceae</taxon>
        <taxon>Marichromatium</taxon>
    </lineage>
</organism>
<dbReference type="PANTHER" id="PTHR43692:SF1">
    <property type="entry name" value="UDP-N-ACETYLMURAMOYLALANINE--D-GLUTAMATE LIGASE"/>
    <property type="match status" value="1"/>
</dbReference>
<evidence type="ECO:0000256" key="8">
    <source>
        <dbReference type="RuleBase" id="RU003664"/>
    </source>
</evidence>
<dbReference type="InterPro" id="IPR005762">
    <property type="entry name" value="MurD"/>
</dbReference>
<keyword evidence="7 8" id="KW-0132">Cell division</keyword>
<comment type="function">
    <text evidence="7 8">Cell wall formation. Catalyzes the addition of glutamate to the nucleotide precursor UDP-N-acetylmuramoyl-L-alanine (UMA).</text>
</comment>
<dbReference type="InterPro" id="IPR036615">
    <property type="entry name" value="Mur_ligase_C_dom_sf"/>
</dbReference>
<dbReference type="Pfam" id="PF21799">
    <property type="entry name" value="MurD-like_N"/>
    <property type="match status" value="1"/>
</dbReference>
<dbReference type="RefSeq" id="WP_123140019.1">
    <property type="nucleotide sequence ID" value="NZ_NRRH01000018.1"/>
</dbReference>
<dbReference type="InterPro" id="IPR013221">
    <property type="entry name" value="Mur_ligase_cen"/>
</dbReference>
<evidence type="ECO:0000256" key="2">
    <source>
        <dbReference type="ARBA" id="ARBA00004752"/>
    </source>
</evidence>
<comment type="pathway">
    <text evidence="2 7 8">Cell wall biogenesis; peptidoglycan biosynthesis.</text>
</comment>
<dbReference type="Pfam" id="PF02875">
    <property type="entry name" value="Mur_ligase_C"/>
    <property type="match status" value="1"/>
</dbReference>
<accession>A0A4R4AG41</accession>
<dbReference type="EMBL" id="SMDC01000002">
    <property type="protein sequence ID" value="TCW38202.1"/>
    <property type="molecule type" value="Genomic_DNA"/>
</dbReference>
<dbReference type="SUPFAM" id="SSF53244">
    <property type="entry name" value="MurD-like peptide ligases, peptide-binding domain"/>
    <property type="match status" value="1"/>
</dbReference>
<comment type="subcellular location">
    <subcellularLocation>
        <location evidence="1 7 8">Cytoplasm</location>
    </subcellularLocation>
</comment>
<dbReference type="Gene3D" id="3.40.1190.10">
    <property type="entry name" value="Mur-like, catalytic domain"/>
    <property type="match status" value="1"/>
</dbReference>
<dbReference type="InterPro" id="IPR004101">
    <property type="entry name" value="Mur_ligase_C"/>
</dbReference>
<gene>
    <name evidence="7" type="primary">murD</name>
    <name evidence="11" type="ORF">EDC29_10293</name>
</gene>
<dbReference type="GO" id="GO:0009252">
    <property type="term" value="P:peptidoglycan biosynthetic process"/>
    <property type="evidence" value="ECO:0007669"/>
    <property type="project" value="UniProtKB-UniRule"/>
</dbReference>
<reference evidence="11 12" key="1">
    <citation type="submission" date="2019-03" db="EMBL/GenBank/DDBJ databases">
        <title>Genomic Encyclopedia of Type Strains, Phase IV (KMG-IV): sequencing the most valuable type-strain genomes for metagenomic binning, comparative biology and taxonomic classification.</title>
        <authorList>
            <person name="Goeker M."/>
        </authorList>
    </citation>
    <scope>NUCLEOTIDE SEQUENCE [LARGE SCALE GENOMIC DNA]</scope>
    <source>
        <strain evidence="11 12">DSM 203</strain>
    </source>
</reference>
<dbReference type="SUPFAM" id="SSF51984">
    <property type="entry name" value="MurCD N-terminal domain"/>
    <property type="match status" value="1"/>
</dbReference>
<feature type="domain" description="Mur ligase C-terminal" evidence="9">
    <location>
        <begin position="313"/>
        <end position="430"/>
    </location>
</feature>
<name>A0A4R4AG41_MARGR</name>
<comment type="catalytic activity">
    <reaction evidence="7 8">
        <text>UDP-N-acetyl-alpha-D-muramoyl-L-alanine + D-glutamate + ATP = UDP-N-acetyl-alpha-D-muramoyl-L-alanyl-D-glutamate + ADP + phosphate + H(+)</text>
        <dbReference type="Rhea" id="RHEA:16429"/>
        <dbReference type="ChEBI" id="CHEBI:15378"/>
        <dbReference type="ChEBI" id="CHEBI:29986"/>
        <dbReference type="ChEBI" id="CHEBI:30616"/>
        <dbReference type="ChEBI" id="CHEBI:43474"/>
        <dbReference type="ChEBI" id="CHEBI:83898"/>
        <dbReference type="ChEBI" id="CHEBI:83900"/>
        <dbReference type="ChEBI" id="CHEBI:456216"/>
        <dbReference type="EC" id="6.3.2.9"/>
    </reaction>
</comment>
<dbReference type="NCBIfam" id="TIGR01087">
    <property type="entry name" value="murD"/>
    <property type="match status" value="1"/>
</dbReference>
<keyword evidence="6 7" id="KW-0067">ATP-binding</keyword>
<dbReference type="Pfam" id="PF08245">
    <property type="entry name" value="Mur_ligase_M"/>
    <property type="match status" value="1"/>
</dbReference>
<dbReference type="GO" id="GO:0071555">
    <property type="term" value="P:cell wall organization"/>
    <property type="evidence" value="ECO:0007669"/>
    <property type="project" value="UniProtKB-KW"/>
</dbReference>
<dbReference type="GO" id="GO:0005737">
    <property type="term" value="C:cytoplasm"/>
    <property type="evidence" value="ECO:0007669"/>
    <property type="project" value="UniProtKB-SubCell"/>
</dbReference>
<dbReference type="InterPro" id="IPR036565">
    <property type="entry name" value="Mur-like_cat_sf"/>
</dbReference>
<feature type="binding site" evidence="7">
    <location>
        <begin position="119"/>
        <end position="125"/>
    </location>
    <ligand>
        <name>ATP</name>
        <dbReference type="ChEBI" id="CHEBI:30616"/>
    </ligand>
</feature>
<evidence type="ECO:0000259" key="10">
    <source>
        <dbReference type="Pfam" id="PF08245"/>
    </source>
</evidence>
<evidence type="ECO:0000256" key="3">
    <source>
        <dbReference type="ARBA" id="ARBA00022490"/>
    </source>
</evidence>
<dbReference type="AlphaFoldDB" id="A0A4R4AG41"/>
<proteinExistence type="inferred from homology"/>